<dbReference type="EMBL" id="RQVS01000003">
    <property type="protein sequence ID" value="RRJ87824.1"/>
    <property type="molecule type" value="Genomic_DNA"/>
</dbReference>
<reference evidence="2 3" key="1">
    <citation type="submission" date="2018-11" db="EMBL/GenBank/DDBJ databases">
        <title>YIM 102482-1 draft genome.</title>
        <authorList>
            <person name="Li G."/>
            <person name="Jiang Y."/>
        </authorList>
    </citation>
    <scope>NUCLEOTIDE SEQUENCE [LARGE SCALE GENOMIC DNA]</scope>
    <source>
        <strain evidence="2 3">YIM 102482-1</strain>
    </source>
</reference>
<evidence type="ECO:0000313" key="3">
    <source>
        <dbReference type="Proteomes" id="UP000274391"/>
    </source>
</evidence>
<protein>
    <submittedName>
        <fullName evidence="2">Uncharacterized protein</fullName>
    </submittedName>
</protein>
<proteinExistence type="predicted"/>
<evidence type="ECO:0000313" key="2">
    <source>
        <dbReference type="EMBL" id="RRJ87824.1"/>
    </source>
</evidence>
<comment type="caution">
    <text evidence="2">The sequence shown here is derived from an EMBL/GenBank/DDBJ whole genome shotgun (WGS) entry which is preliminary data.</text>
</comment>
<dbReference type="PROSITE" id="PS51257">
    <property type="entry name" value="PROKAR_LIPOPROTEIN"/>
    <property type="match status" value="1"/>
</dbReference>
<dbReference type="Proteomes" id="UP000274391">
    <property type="component" value="Unassembled WGS sequence"/>
</dbReference>
<keyword evidence="1" id="KW-0732">Signal</keyword>
<keyword evidence="3" id="KW-1185">Reference proteome</keyword>
<dbReference type="AlphaFoldDB" id="A0A3P3VZA0"/>
<gene>
    <name evidence="2" type="ORF">EG850_02890</name>
</gene>
<feature type="signal peptide" evidence="1">
    <location>
        <begin position="1"/>
        <end position="21"/>
    </location>
</feature>
<accession>A0A3P3VZA0</accession>
<name>A0A3P3VZA0_9MICO</name>
<organism evidence="2 3">
    <name type="scientific">Gulosibacter macacae</name>
    <dbReference type="NCBI Taxonomy" id="2488791"/>
    <lineage>
        <taxon>Bacteria</taxon>
        <taxon>Bacillati</taxon>
        <taxon>Actinomycetota</taxon>
        <taxon>Actinomycetes</taxon>
        <taxon>Micrococcales</taxon>
        <taxon>Microbacteriaceae</taxon>
        <taxon>Gulosibacter</taxon>
    </lineage>
</organism>
<dbReference type="RefSeq" id="WP_124969710.1">
    <property type="nucleotide sequence ID" value="NZ_RQVS01000003.1"/>
</dbReference>
<feature type="chain" id="PRO_5039501792" evidence="1">
    <location>
        <begin position="22"/>
        <end position="156"/>
    </location>
</feature>
<sequence>MRTRHTSILMTTALVTAALLAGCAPMGPGTTTSTTQAAPATPLPSGSITCETITPELQAIGDEIGEVANQFATDAPAAVERISGLVNRIGGLADATSDPELRTKLDGVKSAFDTLLSTLNSAIQDNSLLQQLGPLSEQVTEIGNALTAVSDYCRGQ</sequence>
<evidence type="ECO:0000256" key="1">
    <source>
        <dbReference type="SAM" id="SignalP"/>
    </source>
</evidence>